<protein>
    <submittedName>
        <fullName evidence="2">Uncharacterized protein</fullName>
    </submittedName>
</protein>
<comment type="caution">
    <text evidence="2">The sequence shown here is derived from an EMBL/GenBank/DDBJ whole genome shotgun (WGS) entry which is preliminary data.</text>
</comment>
<feature type="compositionally biased region" description="Polar residues" evidence="1">
    <location>
        <begin position="151"/>
        <end position="168"/>
    </location>
</feature>
<gene>
    <name evidence="2" type="ORF">ST47_g1297</name>
</gene>
<feature type="region of interest" description="Disordered" evidence="1">
    <location>
        <begin position="205"/>
        <end position="245"/>
    </location>
</feature>
<feature type="compositionally biased region" description="Basic and acidic residues" evidence="1">
    <location>
        <begin position="470"/>
        <end position="502"/>
    </location>
</feature>
<feature type="compositionally biased region" description="Basic and acidic residues" evidence="1">
    <location>
        <begin position="84"/>
        <end position="103"/>
    </location>
</feature>
<dbReference type="EMBL" id="JYNV01000060">
    <property type="protein sequence ID" value="KZM27735.1"/>
    <property type="molecule type" value="Genomic_DNA"/>
</dbReference>
<dbReference type="AlphaFoldDB" id="A0A163LEV3"/>
<accession>A0A163LEV3</accession>
<evidence type="ECO:0000256" key="1">
    <source>
        <dbReference type="SAM" id="MobiDB-lite"/>
    </source>
</evidence>
<dbReference type="Proteomes" id="UP000076837">
    <property type="component" value="Unassembled WGS sequence"/>
</dbReference>
<feature type="compositionally biased region" description="Basic and acidic residues" evidence="1">
    <location>
        <begin position="137"/>
        <end position="148"/>
    </location>
</feature>
<sequence length="533" mass="60139">MMQFGVRRPLLRRPLGFVVGGVDPGHRATSQFEVQVPTKLRKLRPIRLWCIVPRANFGQQLEQDATRPFVDPDQSASMRTAPHRPQDHQRHDDADCRLEHAAEDQMSDGPVRTTGRAEENREGGDEDDGYPVIPHQEQLDPRHQDCKYRHQPQTGRTPGVDGTQQNQPEDGPTDAVDSAIGAQYSIRSLMKDHRRGDHRPVRAIDAEQDGEGSRRHTGNGQPKCRHRRSAGPIAGAEEPISDRRVGQRRVSTDVVDVERGVGHEFRIVVVGDRPGHRDLRSFEFTGQRVVFPDDCAAVEALPRVVQPKCCSVAFVSREFGWGVRRLSVRVLRNGRDGCLYSAAFDSSRCPQDSRHRDDHRADPTDCRPHRDLDRRLTGSGDHGTDLGGEQQKERARWTQSKRVDGEGAGRHHDGHDQHDKDQQHRRRSLSDGSVDGLTHRCPDEGQDRQRRRSDTDCLPPAPVRTTLTVDRCKCTEADQERSRPESEQCGDGRRNRQGEGDANRSGVPVSHRRQSEQDAARRPRSREVGLVTR</sequence>
<feature type="compositionally biased region" description="Basic and acidic residues" evidence="1">
    <location>
        <begin position="390"/>
        <end position="422"/>
    </location>
</feature>
<name>A0A163LEV3_DIDRA</name>
<reference evidence="2 3" key="1">
    <citation type="journal article" date="2016" name="Sci. Rep.">
        <title>Draft genome sequencing and secretome analysis of fungal phytopathogen Ascochyta rabiei provides insight into the necrotrophic effector repertoire.</title>
        <authorList>
            <person name="Verma S."/>
            <person name="Gazara R.K."/>
            <person name="Nizam S."/>
            <person name="Parween S."/>
            <person name="Chattopadhyay D."/>
            <person name="Verma P.K."/>
        </authorList>
    </citation>
    <scope>NUCLEOTIDE SEQUENCE [LARGE SCALE GENOMIC DNA]</scope>
    <source>
        <strain evidence="2 3">ArDII</strain>
    </source>
</reference>
<organism evidence="2 3">
    <name type="scientific">Didymella rabiei</name>
    <name type="common">Chickpea ascochyta blight fungus</name>
    <name type="synonym">Mycosphaerella rabiei</name>
    <dbReference type="NCBI Taxonomy" id="5454"/>
    <lineage>
        <taxon>Eukaryota</taxon>
        <taxon>Fungi</taxon>
        <taxon>Dikarya</taxon>
        <taxon>Ascomycota</taxon>
        <taxon>Pezizomycotina</taxon>
        <taxon>Dothideomycetes</taxon>
        <taxon>Pleosporomycetidae</taxon>
        <taxon>Pleosporales</taxon>
        <taxon>Pleosporineae</taxon>
        <taxon>Didymellaceae</taxon>
        <taxon>Ascochyta</taxon>
    </lineage>
</organism>
<evidence type="ECO:0000313" key="3">
    <source>
        <dbReference type="Proteomes" id="UP000076837"/>
    </source>
</evidence>
<feature type="compositionally biased region" description="Basic and acidic residues" evidence="1">
    <location>
        <begin position="351"/>
        <end position="376"/>
    </location>
</feature>
<feature type="compositionally biased region" description="Basic and acidic residues" evidence="1">
    <location>
        <begin position="513"/>
        <end position="527"/>
    </location>
</feature>
<feature type="region of interest" description="Disordered" evidence="1">
    <location>
        <begin position="346"/>
        <end position="533"/>
    </location>
</feature>
<feature type="region of interest" description="Disordered" evidence="1">
    <location>
        <begin position="63"/>
        <end position="176"/>
    </location>
</feature>
<keyword evidence="3" id="KW-1185">Reference proteome</keyword>
<evidence type="ECO:0000313" key="2">
    <source>
        <dbReference type="EMBL" id="KZM27735.1"/>
    </source>
</evidence>
<proteinExistence type="predicted"/>
<feature type="compositionally biased region" description="Basic and acidic residues" evidence="1">
    <location>
        <begin position="437"/>
        <end position="455"/>
    </location>
</feature>